<accession>A0AAD6VKM3</accession>
<organism evidence="3 4">
    <name type="scientific">Mycena pura</name>
    <dbReference type="NCBI Taxonomy" id="153505"/>
    <lineage>
        <taxon>Eukaryota</taxon>
        <taxon>Fungi</taxon>
        <taxon>Dikarya</taxon>
        <taxon>Basidiomycota</taxon>
        <taxon>Agaricomycotina</taxon>
        <taxon>Agaricomycetes</taxon>
        <taxon>Agaricomycetidae</taxon>
        <taxon>Agaricales</taxon>
        <taxon>Marasmiineae</taxon>
        <taxon>Mycenaceae</taxon>
        <taxon>Mycena</taxon>
    </lineage>
</organism>
<feature type="region of interest" description="Disordered" evidence="1">
    <location>
        <begin position="48"/>
        <end position="73"/>
    </location>
</feature>
<keyword evidence="4" id="KW-1185">Reference proteome</keyword>
<keyword evidence="2" id="KW-0812">Transmembrane</keyword>
<comment type="caution">
    <text evidence="3">The sequence shown here is derived from an EMBL/GenBank/DDBJ whole genome shotgun (WGS) entry which is preliminary data.</text>
</comment>
<proteinExistence type="predicted"/>
<evidence type="ECO:0000256" key="2">
    <source>
        <dbReference type="SAM" id="Phobius"/>
    </source>
</evidence>
<dbReference type="AlphaFoldDB" id="A0AAD6VKM3"/>
<evidence type="ECO:0000256" key="1">
    <source>
        <dbReference type="SAM" id="MobiDB-lite"/>
    </source>
</evidence>
<gene>
    <name evidence="3" type="ORF">GGX14DRAFT_392190</name>
</gene>
<sequence>MGVAAKAVSCSLSCGVKPVRAKLRMDLLYGVGDTVGLEDVARATLARGEPGHGTCRGTGRIERESSPESNPESGWSELMSILIRFSSKNRPRIDIRIGSESIPVETLSMGEMDVSYSTAHLGDEHGLALFTESVADAAVRRIKLRHQLCRFRSRYPPPLIVPRRPSYRFVAAFVAAALFYIPVTAVVARELNLSRKPSHITHTTALRAVLPAHLPTSI</sequence>
<dbReference type="EMBL" id="JARJCW010000018">
    <property type="protein sequence ID" value="KAJ7214921.1"/>
    <property type="molecule type" value="Genomic_DNA"/>
</dbReference>
<name>A0AAD6VKM3_9AGAR</name>
<reference evidence="3" key="1">
    <citation type="submission" date="2023-03" db="EMBL/GenBank/DDBJ databases">
        <title>Massive genome expansion in bonnet fungi (Mycena s.s.) driven by repeated elements and novel gene families across ecological guilds.</title>
        <authorList>
            <consortium name="Lawrence Berkeley National Laboratory"/>
            <person name="Harder C.B."/>
            <person name="Miyauchi S."/>
            <person name="Viragh M."/>
            <person name="Kuo A."/>
            <person name="Thoen E."/>
            <person name="Andreopoulos B."/>
            <person name="Lu D."/>
            <person name="Skrede I."/>
            <person name="Drula E."/>
            <person name="Henrissat B."/>
            <person name="Morin E."/>
            <person name="Kohler A."/>
            <person name="Barry K."/>
            <person name="LaButti K."/>
            <person name="Morin E."/>
            <person name="Salamov A."/>
            <person name="Lipzen A."/>
            <person name="Mereny Z."/>
            <person name="Hegedus B."/>
            <person name="Baldrian P."/>
            <person name="Stursova M."/>
            <person name="Weitz H."/>
            <person name="Taylor A."/>
            <person name="Grigoriev I.V."/>
            <person name="Nagy L.G."/>
            <person name="Martin F."/>
            <person name="Kauserud H."/>
        </authorList>
    </citation>
    <scope>NUCLEOTIDE SEQUENCE</scope>
    <source>
        <strain evidence="3">9144</strain>
    </source>
</reference>
<evidence type="ECO:0000313" key="3">
    <source>
        <dbReference type="EMBL" id="KAJ7214921.1"/>
    </source>
</evidence>
<keyword evidence="2" id="KW-1133">Transmembrane helix</keyword>
<feature type="transmembrane region" description="Helical" evidence="2">
    <location>
        <begin position="167"/>
        <end position="188"/>
    </location>
</feature>
<protein>
    <submittedName>
        <fullName evidence="3">Uncharacterized protein</fullName>
    </submittedName>
</protein>
<dbReference type="Proteomes" id="UP001219525">
    <property type="component" value="Unassembled WGS sequence"/>
</dbReference>
<evidence type="ECO:0000313" key="4">
    <source>
        <dbReference type="Proteomes" id="UP001219525"/>
    </source>
</evidence>
<keyword evidence="2" id="KW-0472">Membrane</keyword>